<dbReference type="SUPFAM" id="SSF55874">
    <property type="entry name" value="ATPase domain of HSP90 chaperone/DNA topoisomerase II/histidine kinase"/>
    <property type="match status" value="1"/>
</dbReference>
<dbReference type="PROSITE" id="PS50109">
    <property type="entry name" value="HIS_KIN"/>
    <property type="match status" value="1"/>
</dbReference>
<dbReference type="Gene3D" id="3.30.565.10">
    <property type="entry name" value="Histidine kinase-like ATPase, C-terminal domain"/>
    <property type="match status" value="1"/>
</dbReference>
<dbReference type="SUPFAM" id="SSF53850">
    <property type="entry name" value="Periplasmic binding protein-like II"/>
    <property type="match status" value="2"/>
</dbReference>
<dbReference type="SMART" id="SM00062">
    <property type="entry name" value="PBPb"/>
    <property type="match status" value="2"/>
</dbReference>
<dbReference type="SUPFAM" id="SSF52172">
    <property type="entry name" value="CheY-like"/>
    <property type="match status" value="1"/>
</dbReference>
<dbReference type="PRINTS" id="PR00344">
    <property type="entry name" value="BCTRLSENSOR"/>
</dbReference>
<protein>
    <recommendedName>
        <fullName evidence="9">Circadian input-output histidine kinase CikA</fullName>
        <ecNumber evidence="3">2.7.13.3</ecNumber>
    </recommendedName>
    <alternativeName>
        <fullName evidence="4">Stage 0 sporulation protein A homolog</fullName>
    </alternativeName>
</protein>
<dbReference type="SMART" id="SM00388">
    <property type="entry name" value="HisKA"/>
    <property type="match status" value="1"/>
</dbReference>
<dbReference type="PATRIC" id="fig|1432052.4.peg.3256"/>
<reference evidence="16 18" key="2">
    <citation type="submission" date="2016-08" db="EMBL/GenBank/DDBJ databases">
        <authorList>
            <person name="Seilhamer J.J."/>
        </authorList>
    </citation>
    <scope>NUCLEOTIDE SEQUENCE [LARGE SCALE GENOMIC DNA]</scope>
    <source>
        <strain evidence="16 18">NML150140-1</strain>
    </source>
</reference>
<evidence type="ECO:0000259" key="14">
    <source>
        <dbReference type="PROSITE" id="PS50110"/>
    </source>
</evidence>
<dbReference type="EMBL" id="MEHA01000020">
    <property type="protein sequence ID" value="ODR47540.1"/>
    <property type="molecule type" value="Genomic_DNA"/>
</dbReference>
<dbReference type="InterPro" id="IPR011006">
    <property type="entry name" value="CheY-like_superfamily"/>
</dbReference>
<dbReference type="InterPro" id="IPR003594">
    <property type="entry name" value="HATPase_dom"/>
</dbReference>
<evidence type="ECO:0000313" key="16">
    <source>
        <dbReference type="EMBL" id="ODR47540.1"/>
    </source>
</evidence>
<accession>A0A1E3AF59</accession>
<evidence type="ECO:0000256" key="11">
    <source>
        <dbReference type="SAM" id="Phobius"/>
    </source>
</evidence>
<dbReference type="InterPro" id="IPR003661">
    <property type="entry name" value="HisK_dim/P_dom"/>
</dbReference>
<dbReference type="SMART" id="SM00448">
    <property type="entry name" value="REC"/>
    <property type="match status" value="1"/>
</dbReference>
<evidence type="ECO:0000313" key="15">
    <source>
        <dbReference type="EMBL" id="ODM07031.1"/>
    </source>
</evidence>
<dbReference type="CDD" id="cd01007">
    <property type="entry name" value="PBP2_BvgS_HisK_like"/>
    <property type="match status" value="1"/>
</dbReference>
<dbReference type="InterPro" id="IPR036890">
    <property type="entry name" value="HATPase_C_sf"/>
</dbReference>
<feature type="modified residue" description="4-aspartylphosphate" evidence="10">
    <location>
        <position position="861"/>
    </location>
</feature>
<feature type="domain" description="Histidine kinase" evidence="13">
    <location>
        <begin position="564"/>
        <end position="787"/>
    </location>
</feature>
<keyword evidence="5 10" id="KW-0597">Phosphoprotein</keyword>
<dbReference type="PANTHER" id="PTHR45339:SF1">
    <property type="entry name" value="HYBRID SIGNAL TRANSDUCTION HISTIDINE KINASE J"/>
    <property type="match status" value="1"/>
</dbReference>
<dbReference type="PROSITE" id="PS50110">
    <property type="entry name" value="RESPONSE_REGULATORY"/>
    <property type="match status" value="1"/>
</dbReference>
<dbReference type="Pfam" id="PF00512">
    <property type="entry name" value="HisKA"/>
    <property type="match status" value="1"/>
</dbReference>
<dbReference type="AlphaFoldDB" id="A0A1E3AF59"/>
<dbReference type="Gene3D" id="1.10.287.130">
    <property type="match status" value="1"/>
</dbReference>
<keyword evidence="11" id="KW-0472">Membrane</keyword>
<dbReference type="InterPro" id="IPR004358">
    <property type="entry name" value="Sig_transdc_His_kin-like_C"/>
</dbReference>
<keyword evidence="11" id="KW-1133">Transmembrane helix</keyword>
<evidence type="ECO:0000256" key="10">
    <source>
        <dbReference type="PROSITE-ProRule" id="PRU00169"/>
    </source>
</evidence>
<dbReference type="Proteomes" id="UP000094067">
    <property type="component" value="Unassembled WGS sequence"/>
</dbReference>
<dbReference type="InterPro" id="IPR036097">
    <property type="entry name" value="HisK_dim/P_sf"/>
</dbReference>
<dbReference type="EMBL" id="MCGH01000002">
    <property type="protein sequence ID" value="ODM07031.1"/>
    <property type="molecule type" value="Genomic_DNA"/>
</dbReference>
<evidence type="ECO:0000313" key="18">
    <source>
        <dbReference type="Proteomes" id="UP000094271"/>
    </source>
</evidence>
<dbReference type="CDD" id="cd00082">
    <property type="entry name" value="HisKA"/>
    <property type="match status" value="1"/>
</dbReference>
<dbReference type="FunFam" id="3.30.565.10:FF:000010">
    <property type="entry name" value="Sensor histidine kinase RcsC"/>
    <property type="match status" value="1"/>
</dbReference>
<gene>
    <name evidence="15" type="primary">arcB_3</name>
    <name evidence="16" type="ORF">BEI59_23005</name>
    <name evidence="15" type="ORF">BEI61_02921</name>
</gene>
<reference evidence="15 17" key="1">
    <citation type="submission" date="2016-07" db="EMBL/GenBank/DDBJ databases">
        <title>Characterization of isolates of Eisenbergiella tayi derived from blood cultures, using whole genome sequencing.</title>
        <authorList>
            <person name="Burdz T."/>
            <person name="Wiebe D."/>
            <person name="Huynh C."/>
            <person name="Bernard K."/>
        </authorList>
    </citation>
    <scope>NUCLEOTIDE SEQUENCE [LARGE SCALE GENOMIC DNA]</scope>
    <source>
        <strain evidence="15 17">NML 110608</strain>
    </source>
</reference>
<evidence type="ECO:0000256" key="9">
    <source>
        <dbReference type="ARBA" id="ARBA00074306"/>
    </source>
</evidence>
<evidence type="ECO:0000256" key="12">
    <source>
        <dbReference type="SAM" id="SignalP"/>
    </source>
</evidence>
<dbReference type="GO" id="GO:0000155">
    <property type="term" value="F:phosphorelay sensor kinase activity"/>
    <property type="evidence" value="ECO:0007669"/>
    <property type="project" value="InterPro"/>
</dbReference>
<dbReference type="EC" id="2.7.13.3" evidence="3"/>
<dbReference type="PANTHER" id="PTHR45339">
    <property type="entry name" value="HYBRID SIGNAL TRANSDUCTION HISTIDINE KINASE J"/>
    <property type="match status" value="1"/>
</dbReference>
<evidence type="ECO:0000256" key="6">
    <source>
        <dbReference type="ARBA" id="ARBA00022777"/>
    </source>
</evidence>
<comment type="caution">
    <text evidence="15">The sequence shown here is derived from an EMBL/GenBank/DDBJ whole genome shotgun (WGS) entry which is preliminary data.</text>
</comment>
<sequence>MKRLIANWIRRVNLIFLLGVWAAASVQNVQAAEQEPRVLRVPFPQVTGMTETTPDGRRQGLVVDYLNEIAKYTGWEYEYIDTDSDNMVEEFLEGKYDLMGGNYYSPGFEEFFAYPDYNIGYSKAVLMARKDDSSINSHDLRSLNGKTIGVYERAQENTRRLKEYLSMHDLDCEIRTYSYEQLTENGKLYPYLENGEVDLLLGNGFEDPMDFRIVTSFDSQPYYIVTNVGNQEILDGLNMAMEKIADSNPNFGAKQYEENFTNEGSIDIQLSEAEQDYVRNRDAVTVAVPENYHPLFCLNATDNLHKGIVPDTLEKIAEFTGLTFTYVYTDTYGDALNMVRQGKADLLCFYMGTEEESIRQGLTLTSPYVNMNNIVVRNKTSSYPDEGLVCAVVNGQELPVGIEAAEVRKYPTVTEALRAVNKGEADFIYGLASRFELDIQRYHFSNLVPVTLVNDRSDLSFALERPSDPDLLTILNKAINSLSSKERSTILDRNLISIGTNELSLMELIYAYPVAFVVVLTLFLSVLSVFLFGIYRARMRAALMKSNLEKAEAESRAKGEFLSRMSHELRTPMNAVIGLTDLTGMMAGVPPEVQENLSKLRTASHYMLDLINDILDMSRIDSGKLSLAKEPFSLESILDGIRMMMESEAQRKGLIFTLEKNLVHSGLVGDGIRLRQVLINLLSNAFKFTPAGGNVYLRVTEEGGTEEEASFTFRVIDTGTGITPEDQKRIFESFEQVGTSYSKSQGTGLGLAISRSIVRKMGGELKVSSQPREGSEFFFTVTLPLKNSAGIFACGQNVQPGDKLLEGIPILMAEDNDLNADIAAQLLEIQGAKVSRSVNGRQAVEMFSESRLGEFRVILMDIQMPEMNGLDAARAIRSLDRPDAADIPIVAMTANTFTEDVDEAMAAGMNEFIPKPLDVNYLYRLLRELLNNGASR</sequence>
<dbReference type="Pfam" id="PF00497">
    <property type="entry name" value="SBP_bac_3"/>
    <property type="match status" value="2"/>
</dbReference>
<dbReference type="CDD" id="cd16922">
    <property type="entry name" value="HATPase_EvgS-ArcB-TorS-like"/>
    <property type="match status" value="1"/>
</dbReference>
<dbReference type="InterPro" id="IPR001789">
    <property type="entry name" value="Sig_transdc_resp-reg_receiver"/>
</dbReference>
<dbReference type="Gene3D" id="3.40.190.10">
    <property type="entry name" value="Periplasmic binding protein-like II"/>
    <property type="match status" value="4"/>
</dbReference>
<comment type="function">
    <text evidence="8">May play the central regulatory role in sporulation. It may be an element of the effector pathway responsible for the activation of sporulation genes in response to nutritional stress. Spo0A may act in concert with spo0H (a sigma factor) to control the expression of some genes that are critical to the sporulation process.</text>
</comment>
<evidence type="ECO:0000256" key="2">
    <source>
        <dbReference type="ARBA" id="ARBA00006402"/>
    </source>
</evidence>
<evidence type="ECO:0000256" key="1">
    <source>
        <dbReference type="ARBA" id="ARBA00000085"/>
    </source>
</evidence>
<dbReference type="SMART" id="SM00387">
    <property type="entry name" value="HATPase_c"/>
    <property type="match status" value="1"/>
</dbReference>
<comment type="catalytic activity">
    <reaction evidence="1">
        <text>ATP + protein L-histidine = ADP + protein N-phospho-L-histidine.</text>
        <dbReference type="EC" id="2.7.13.3"/>
    </reaction>
</comment>
<dbReference type="OrthoDB" id="9810305at2"/>
<evidence type="ECO:0000256" key="7">
    <source>
        <dbReference type="ARBA" id="ARBA00023012"/>
    </source>
</evidence>
<organism evidence="15 17">
    <name type="scientific">Eisenbergiella tayi</name>
    <dbReference type="NCBI Taxonomy" id="1432052"/>
    <lineage>
        <taxon>Bacteria</taxon>
        <taxon>Bacillati</taxon>
        <taxon>Bacillota</taxon>
        <taxon>Clostridia</taxon>
        <taxon>Lachnospirales</taxon>
        <taxon>Lachnospiraceae</taxon>
        <taxon>Eisenbergiella</taxon>
    </lineage>
</organism>
<dbReference type="Pfam" id="PF00072">
    <property type="entry name" value="Response_reg"/>
    <property type="match status" value="1"/>
</dbReference>
<dbReference type="Proteomes" id="UP000094271">
    <property type="component" value="Unassembled WGS sequence"/>
</dbReference>
<name>A0A1E3AF59_9FIRM</name>
<evidence type="ECO:0000256" key="8">
    <source>
        <dbReference type="ARBA" id="ARBA00024867"/>
    </source>
</evidence>
<keyword evidence="12" id="KW-0732">Signal</keyword>
<keyword evidence="6" id="KW-0418">Kinase</keyword>
<keyword evidence="11" id="KW-0812">Transmembrane</keyword>
<evidence type="ECO:0000313" key="17">
    <source>
        <dbReference type="Proteomes" id="UP000094067"/>
    </source>
</evidence>
<feature type="signal peptide" evidence="12">
    <location>
        <begin position="1"/>
        <end position="31"/>
    </location>
</feature>
<dbReference type="SUPFAM" id="SSF47384">
    <property type="entry name" value="Homodimeric domain of signal transducing histidine kinase"/>
    <property type="match status" value="1"/>
</dbReference>
<keyword evidence="15" id="KW-0808">Transferase</keyword>
<dbReference type="Pfam" id="PF02518">
    <property type="entry name" value="HATPase_c"/>
    <property type="match status" value="1"/>
</dbReference>
<dbReference type="Gene3D" id="3.40.50.2300">
    <property type="match status" value="1"/>
</dbReference>
<proteinExistence type="inferred from homology"/>
<dbReference type="InterPro" id="IPR005467">
    <property type="entry name" value="His_kinase_dom"/>
</dbReference>
<feature type="chain" id="PRO_5014540584" description="Circadian input-output histidine kinase CikA" evidence="12">
    <location>
        <begin position="32"/>
        <end position="936"/>
    </location>
</feature>
<feature type="transmembrane region" description="Helical" evidence="11">
    <location>
        <begin position="510"/>
        <end position="535"/>
    </location>
</feature>
<dbReference type="InterPro" id="IPR001638">
    <property type="entry name" value="Solute-binding_3/MltF_N"/>
</dbReference>
<dbReference type="CDD" id="cd17546">
    <property type="entry name" value="REC_hyHK_CKI1_RcsC-like"/>
    <property type="match status" value="1"/>
</dbReference>
<feature type="domain" description="Response regulatory" evidence="14">
    <location>
        <begin position="809"/>
        <end position="930"/>
    </location>
</feature>
<evidence type="ECO:0000256" key="4">
    <source>
        <dbReference type="ARBA" id="ARBA00018672"/>
    </source>
</evidence>
<keyword evidence="7" id="KW-0902">Two-component regulatory system</keyword>
<evidence type="ECO:0000256" key="3">
    <source>
        <dbReference type="ARBA" id="ARBA00012438"/>
    </source>
</evidence>
<comment type="similarity">
    <text evidence="2">In the N-terminal section; belongs to the phytochrome family.</text>
</comment>
<evidence type="ECO:0000259" key="13">
    <source>
        <dbReference type="PROSITE" id="PS50109"/>
    </source>
</evidence>
<evidence type="ECO:0000256" key="5">
    <source>
        <dbReference type="ARBA" id="ARBA00022553"/>
    </source>
</evidence>